<evidence type="ECO:0000256" key="1">
    <source>
        <dbReference type="ARBA" id="ARBA00023002"/>
    </source>
</evidence>
<keyword evidence="2" id="KW-0472">Membrane</keyword>
<protein>
    <submittedName>
        <fullName evidence="4">FAD-dependent oxidoreductase</fullName>
    </submittedName>
</protein>
<accession>A0A1E5PXA5</accession>
<dbReference type="GO" id="GO:0016491">
    <property type="term" value="F:oxidoreductase activity"/>
    <property type="evidence" value="ECO:0007669"/>
    <property type="project" value="UniProtKB-KW"/>
</dbReference>
<gene>
    <name evidence="4" type="ORF">BGK67_25340</name>
</gene>
<keyword evidence="2" id="KW-1133">Transmembrane helix</keyword>
<keyword evidence="5" id="KW-1185">Reference proteome</keyword>
<feature type="transmembrane region" description="Helical" evidence="2">
    <location>
        <begin position="7"/>
        <end position="26"/>
    </location>
</feature>
<dbReference type="SUPFAM" id="SSF54373">
    <property type="entry name" value="FAD-linked reductases, C-terminal domain"/>
    <property type="match status" value="1"/>
</dbReference>
<reference evidence="4 5" key="1">
    <citation type="submission" date="2016-08" db="EMBL/GenBank/DDBJ databases">
        <title>The complete genome of Streptomyces subrutilus 10-1-1.</title>
        <authorList>
            <person name="Chen X."/>
        </authorList>
    </citation>
    <scope>NUCLEOTIDE SEQUENCE [LARGE SCALE GENOMIC DNA]</scope>
    <source>
        <strain evidence="4 5">10-1-1</strain>
    </source>
</reference>
<dbReference type="GO" id="GO:0005737">
    <property type="term" value="C:cytoplasm"/>
    <property type="evidence" value="ECO:0007669"/>
    <property type="project" value="TreeGrafter"/>
</dbReference>
<name>A0A1E5PXA5_9ACTN</name>
<dbReference type="InterPro" id="IPR006076">
    <property type="entry name" value="FAD-dep_OxRdtase"/>
</dbReference>
<comment type="caution">
    <text evidence="4">The sequence shown here is derived from an EMBL/GenBank/DDBJ whole genome shotgun (WGS) entry which is preliminary data.</text>
</comment>
<evidence type="ECO:0000313" key="5">
    <source>
        <dbReference type="Proteomes" id="UP000095705"/>
    </source>
</evidence>
<dbReference type="Gene3D" id="3.30.9.10">
    <property type="entry name" value="D-Amino Acid Oxidase, subunit A, domain 2"/>
    <property type="match status" value="1"/>
</dbReference>
<dbReference type="OrthoDB" id="9806257at2"/>
<dbReference type="SUPFAM" id="SSF51905">
    <property type="entry name" value="FAD/NAD(P)-binding domain"/>
    <property type="match status" value="1"/>
</dbReference>
<dbReference type="STRING" id="36818.BGK67_25340"/>
<keyword evidence="1" id="KW-0560">Oxidoreductase</keyword>
<dbReference type="PROSITE" id="PS51257">
    <property type="entry name" value="PROKAR_LIPOPROTEIN"/>
    <property type="match status" value="1"/>
</dbReference>
<dbReference type="EMBL" id="MEHK01000001">
    <property type="protein sequence ID" value="OEJ34217.1"/>
    <property type="molecule type" value="Genomic_DNA"/>
</dbReference>
<keyword evidence="2" id="KW-0812">Transmembrane</keyword>
<dbReference type="AlphaFoldDB" id="A0A1E5PXA5"/>
<evidence type="ECO:0000256" key="2">
    <source>
        <dbReference type="SAM" id="Phobius"/>
    </source>
</evidence>
<dbReference type="Pfam" id="PF01266">
    <property type="entry name" value="DAO"/>
    <property type="match status" value="1"/>
</dbReference>
<proteinExistence type="predicted"/>
<dbReference type="Gene3D" id="3.50.50.60">
    <property type="entry name" value="FAD/NAD(P)-binding domain"/>
    <property type="match status" value="1"/>
</dbReference>
<dbReference type="PANTHER" id="PTHR13847:SF287">
    <property type="entry name" value="FAD-DEPENDENT OXIDOREDUCTASE DOMAIN-CONTAINING PROTEIN 1"/>
    <property type="match status" value="1"/>
</dbReference>
<evidence type="ECO:0000313" key="4">
    <source>
        <dbReference type="EMBL" id="OEJ34217.1"/>
    </source>
</evidence>
<evidence type="ECO:0000259" key="3">
    <source>
        <dbReference type="Pfam" id="PF01266"/>
    </source>
</evidence>
<feature type="domain" description="FAD dependent oxidoreductase" evidence="3">
    <location>
        <begin position="8"/>
        <end position="358"/>
    </location>
</feature>
<organism evidence="4 5">
    <name type="scientific">Streptomyces subrutilus</name>
    <dbReference type="NCBI Taxonomy" id="36818"/>
    <lineage>
        <taxon>Bacteria</taxon>
        <taxon>Bacillati</taxon>
        <taxon>Actinomycetota</taxon>
        <taxon>Actinomycetes</taxon>
        <taxon>Kitasatosporales</taxon>
        <taxon>Streptomycetaceae</taxon>
        <taxon>Streptomyces</taxon>
    </lineage>
</organism>
<dbReference type="PANTHER" id="PTHR13847">
    <property type="entry name" value="SARCOSINE DEHYDROGENASE-RELATED"/>
    <property type="match status" value="1"/>
</dbReference>
<sequence length="378" mass="38955">MLKRHSLDAVIIGAGVVGAACAYYAARAGLSVAVVDRGPVAGGTTGAGEGNLLVSDKEAGPELDLALLSAGLWRELAAVLPQEIEYEAKGGLVVAPDQASLQALRTFAEAQRKAGVESAEAGPDDLRGLEPHLAPGLAGGFLYPQDAQVQPAQAAARLLAASGAEVHLGEEVTGFVRSGETVCGVRTARRELLAPAVVNAAGTWAGAVAELAGVNLPVLPRRGFVLVTEPLPRVVRHKVYAADYIADVASGSAALQSSAVVEGTPAGPVLIGATRERVGFDRRLSTEALRRLAAQAAALFPVLADVRVLRTYHGFRPYLPDHLPAIGRDPRRPGLLHACGHEGAGIGLAPATGLLIAASLTEAEPPLPSSPFRPERFG</sequence>
<dbReference type="RefSeq" id="WP_069922410.1">
    <property type="nucleotide sequence ID" value="NZ_MEHK01000001.1"/>
</dbReference>
<dbReference type="InterPro" id="IPR036188">
    <property type="entry name" value="FAD/NAD-bd_sf"/>
</dbReference>
<dbReference type="Proteomes" id="UP000095705">
    <property type="component" value="Unassembled WGS sequence"/>
</dbReference>